<keyword evidence="3" id="KW-0597">Phosphoprotein</keyword>
<keyword evidence="8" id="KW-0472">Membrane</keyword>
<dbReference type="PROSITE" id="PS50005">
    <property type="entry name" value="TPR"/>
    <property type="match status" value="1"/>
</dbReference>
<evidence type="ECO:0000256" key="8">
    <source>
        <dbReference type="SAM" id="Phobius"/>
    </source>
</evidence>
<accession>A0ABS9V7L2</accession>
<dbReference type="Pfam" id="PF02518">
    <property type="entry name" value="HATPase_c"/>
    <property type="match status" value="1"/>
</dbReference>
<dbReference type="SMART" id="SM00028">
    <property type="entry name" value="TPR"/>
    <property type="match status" value="6"/>
</dbReference>
<comment type="catalytic activity">
    <reaction evidence="1">
        <text>ATP + protein L-histidine = ADP + protein N-phospho-L-histidine.</text>
        <dbReference type="EC" id="2.7.13.3"/>
    </reaction>
</comment>
<dbReference type="EMBL" id="JAKZGO010000002">
    <property type="protein sequence ID" value="MCH7412409.1"/>
    <property type="molecule type" value="Genomic_DNA"/>
</dbReference>
<dbReference type="PANTHER" id="PTHR43711:SF1">
    <property type="entry name" value="HISTIDINE KINASE 1"/>
    <property type="match status" value="1"/>
</dbReference>
<organism evidence="10 11">
    <name type="scientific">Belliella alkalica</name>
    <dbReference type="NCBI Taxonomy" id="1730871"/>
    <lineage>
        <taxon>Bacteria</taxon>
        <taxon>Pseudomonadati</taxon>
        <taxon>Bacteroidota</taxon>
        <taxon>Cytophagia</taxon>
        <taxon>Cytophagales</taxon>
        <taxon>Cyclobacteriaceae</taxon>
        <taxon>Belliella</taxon>
    </lineage>
</organism>
<dbReference type="InterPro" id="IPR050736">
    <property type="entry name" value="Sensor_HK_Regulatory"/>
</dbReference>
<evidence type="ECO:0000313" key="11">
    <source>
        <dbReference type="Proteomes" id="UP001165430"/>
    </source>
</evidence>
<keyword evidence="8" id="KW-1133">Transmembrane helix</keyword>
<dbReference type="Proteomes" id="UP001165430">
    <property type="component" value="Unassembled WGS sequence"/>
</dbReference>
<dbReference type="InterPro" id="IPR036890">
    <property type="entry name" value="HATPase_C_sf"/>
</dbReference>
<keyword evidence="8" id="KW-0812">Transmembrane</keyword>
<dbReference type="CDD" id="cd00075">
    <property type="entry name" value="HATPase"/>
    <property type="match status" value="1"/>
</dbReference>
<gene>
    <name evidence="10" type="ORF">MM213_02855</name>
</gene>
<protein>
    <recommendedName>
        <fullName evidence="2">histidine kinase</fullName>
        <ecNumber evidence="2">2.7.13.3</ecNumber>
    </recommendedName>
</protein>
<dbReference type="InterPro" id="IPR036097">
    <property type="entry name" value="HisK_dim/P_sf"/>
</dbReference>
<dbReference type="PANTHER" id="PTHR43711">
    <property type="entry name" value="TWO-COMPONENT HISTIDINE KINASE"/>
    <property type="match status" value="1"/>
</dbReference>
<proteinExistence type="predicted"/>
<dbReference type="PROSITE" id="PS50109">
    <property type="entry name" value="HIS_KIN"/>
    <property type="match status" value="1"/>
</dbReference>
<dbReference type="EC" id="2.7.13.3" evidence="2"/>
<dbReference type="SMART" id="SM00387">
    <property type="entry name" value="HATPase_c"/>
    <property type="match status" value="1"/>
</dbReference>
<dbReference type="Pfam" id="PF14938">
    <property type="entry name" value="SNAP"/>
    <property type="match status" value="1"/>
</dbReference>
<dbReference type="InterPro" id="IPR003594">
    <property type="entry name" value="HATPase_dom"/>
</dbReference>
<keyword evidence="4" id="KW-0808">Transferase</keyword>
<dbReference type="RefSeq" id="WP_241409993.1">
    <property type="nucleotide sequence ID" value="NZ_JAKZGO010000002.1"/>
</dbReference>
<evidence type="ECO:0000259" key="9">
    <source>
        <dbReference type="PROSITE" id="PS50109"/>
    </source>
</evidence>
<dbReference type="Gene3D" id="3.30.565.10">
    <property type="entry name" value="Histidine kinase-like ATPase, C-terminal domain"/>
    <property type="match status" value="1"/>
</dbReference>
<dbReference type="SUPFAM" id="SSF55874">
    <property type="entry name" value="ATPase domain of HSP90 chaperone/DNA topoisomerase II/histidine kinase"/>
    <property type="match status" value="1"/>
</dbReference>
<evidence type="ECO:0000313" key="10">
    <source>
        <dbReference type="EMBL" id="MCH7412409.1"/>
    </source>
</evidence>
<reference evidence="10" key="1">
    <citation type="submission" date="2022-03" db="EMBL/GenBank/DDBJ databases">
        <title>De novo assembled genomes of Belliella spp. (Cyclobacteriaceae) strains.</title>
        <authorList>
            <person name="Szabo A."/>
            <person name="Korponai K."/>
            <person name="Felfoldi T."/>
        </authorList>
    </citation>
    <scope>NUCLEOTIDE SEQUENCE</scope>
    <source>
        <strain evidence="10">DSM 111903</strain>
    </source>
</reference>
<name>A0ABS9V7L2_9BACT</name>
<dbReference type="CDD" id="cd00082">
    <property type="entry name" value="HisKA"/>
    <property type="match status" value="1"/>
</dbReference>
<evidence type="ECO:0000256" key="7">
    <source>
        <dbReference type="PROSITE-ProRule" id="PRU00339"/>
    </source>
</evidence>
<evidence type="ECO:0000256" key="5">
    <source>
        <dbReference type="ARBA" id="ARBA00022777"/>
    </source>
</evidence>
<dbReference type="SUPFAM" id="SSF48452">
    <property type="entry name" value="TPR-like"/>
    <property type="match status" value="2"/>
</dbReference>
<dbReference type="InterPro" id="IPR004358">
    <property type="entry name" value="Sig_transdc_His_kin-like_C"/>
</dbReference>
<keyword evidence="5 10" id="KW-0418">Kinase</keyword>
<keyword evidence="11" id="KW-1185">Reference proteome</keyword>
<dbReference type="Gene3D" id="1.10.287.130">
    <property type="match status" value="1"/>
</dbReference>
<feature type="domain" description="Histidine kinase" evidence="9">
    <location>
        <begin position="419"/>
        <end position="634"/>
    </location>
</feature>
<dbReference type="InterPro" id="IPR005467">
    <property type="entry name" value="His_kinase_dom"/>
</dbReference>
<feature type="repeat" description="TPR" evidence="7">
    <location>
        <begin position="125"/>
        <end position="158"/>
    </location>
</feature>
<dbReference type="InterPro" id="IPR011990">
    <property type="entry name" value="TPR-like_helical_dom_sf"/>
</dbReference>
<feature type="transmembrane region" description="Helical" evidence="8">
    <location>
        <begin position="358"/>
        <end position="379"/>
    </location>
</feature>
<evidence type="ECO:0000256" key="6">
    <source>
        <dbReference type="ARBA" id="ARBA00023012"/>
    </source>
</evidence>
<evidence type="ECO:0000256" key="2">
    <source>
        <dbReference type="ARBA" id="ARBA00012438"/>
    </source>
</evidence>
<dbReference type="PRINTS" id="PR00344">
    <property type="entry name" value="BCTRLSENSOR"/>
</dbReference>
<dbReference type="GO" id="GO:0016301">
    <property type="term" value="F:kinase activity"/>
    <property type="evidence" value="ECO:0007669"/>
    <property type="project" value="UniProtKB-KW"/>
</dbReference>
<evidence type="ECO:0000256" key="1">
    <source>
        <dbReference type="ARBA" id="ARBA00000085"/>
    </source>
</evidence>
<evidence type="ECO:0000256" key="4">
    <source>
        <dbReference type="ARBA" id="ARBA00022679"/>
    </source>
</evidence>
<comment type="caution">
    <text evidence="10">The sequence shown here is derived from an EMBL/GenBank/DDBJ whole genome shotgun (WGS) entry which is preliminary data.</text>
</comment>
<dbReference type="SUPFAM" id="SSF47384">
    <property type="entry name" value="Homodimeric domain of signal transducing histidine kinase"/>
    <property type="match status" value="1"/>
</dbReference>
<keyword evidence="6" id="KW-0902">Two-component regulatory system</keyword>
<dbReference type="InterPro" id="IPR003661">
    <property type="entry name" value="HisK_dim/P_dom"/>
</dbReference>
<evidence type="ECO:0000256" key="3">
    <source>
        <dbReference type="ARBA" id="ARBA00022553"/>
    </source>
</evidence>
<dbReference type="InterPro" id="IPR019734">
    <property type="entry name" value="TPR_rpt"/>
</dbReference>
<keyword evidence="7" id="KW-0802">TPR repeat</keyword>
<sequence length="635" mass="71747">MVLPILSFFCLFTFYSENFDPNQAELENQNDRVTQVQKAPKSIEEIDNLNNHAFSLKGNYPDSLYIYANITLEASQKIGYQKGIAHSYTNFGVYHYQKSNHGQSVENYLKAKDIFTKEKLFNKSASTSNNIGLVYFRERDFEKALAYHQEAIDMADENESLSNIANYKLNKAMVLANLKSFEEALPTYYEAIRDLEKSGESAYISNAYLNLGNQFGANGKIDSVKKYFDKGLIAAIESSEFEALAYAYTSQIKYYVVTENPKEALKFAEKSLTNALKSGSVFNISDAYHTVAALQEDTGDIKGALSSLRNHYTYKDSLRRKEQTLEIARIEATKKIESEKAIFDLELQNKEQSNKQKALIIGQLIFLICAIVILFILVAKNLSKSKVRNQLLHQKNKEIATLAKNLKSLNNHQNQIFGVIGHDLKGPVNSLITVTELLTEKQLNIEELSEIMPHLNNEIRRAGVTLENLLHWALSQKEGESIQHEWFQLKSLFLEVVDSLLYAIDHKKLKINLDIDDEIMLYADKQMVEISFRNLIANAIKFTNEEGSISCIARTENDIVKISIEDNGVGIDPETLEKLNKNELVSNFGTDNEKGTGLGLALCKGYVEKNNGSLVIESEVGKGTKIKVSFEYKEV</sequence>
<dbReference type="Gene3D" id="1.25.40.10">
    <property type="entry name" value="Tetratricopeptide repeat domain"/>
    <property type="match status" value="2"/>
</dbReference>